<dbReference type="PANTHER" id="PTHR36140:SF1">
    <property type="entry name" value="F-BOX DOMAIN CONTAINING PROTEIN, EXPRESSED"/>
    <property type="match status" value="1"/>
</dbReference>
<dbReference type="EnsemblPlants" id="KQK99806">
    <property type="protein sequence ID" value="KQK99806"/>
    <property type="gene ID" value="SETIT_011837mg"/>
</dbReference>
<dbReference type="InParanoid" id="K3YC93"/>
<dbReference type="Proteomes" id="UP000004995">
    <property type="component" value="Unassembled WGS sequence"/>
</dbReference>
<sequence length="364" mass="39675">MARVEDGGGGGCFALNDDLLLHIFASYLDDTADLLRCAATCRRGRRLVASEAGFITCRRKPPSEDDRLVNALAVGSEARLQLEPASGIPPAPPLLPAPQPKATVLPSADMPEHYACARLATADLDGAAVHPLLRPGSAAFRIVVVYKRGKDTMCRSYSADAESWGAEGELSGPNISSRLLGYMGAGGVAVGGSVFWLSGDRVVFGLRLDTLQGRVESPKWYRMHRFSFAHPYPDRRLVVLPDGKLGLVQVGQGDAGNLVMNVFSGSDYEKTRHRSGYWRERRWDWENVGLDALLPSSVVSGAVKRMRLRSITEQDPALYALDLEKKKVQLMPVRPESCCFRRSSCSFQGCDNMDLVAYLTSLGA</sequence>
<reference evidence="3" key="2">
    <citation type="submission" date="2018-08" db="UniProtKB">
        <authorList>
            <consortium name="EnsemblPlants"/>
        </authorList>
    </citation>
    <scope>IDENTIFICATION</scope>
    <source>
        <strain evidence="3">Yugu1</strain>
    </source>
</reference>
<evidence type="ECO:0000313" key="3">
    <source>
        <dbReference type="EnsemblPlants" id="KQK99806"/>
    </source>
</evidence>
<dbReference type="HOGENOM" id="CLU_049527_0_0_1"/>
<dbReference type="Gramene" id="KQK99806">
    <property type="protein sequence ID" value="KQK99806"/>
    <property type="gene ID" value="SETIT_011837mg"/>
</dbReference>
<evidence type="ECO:0000259" key="2">
    <source>
        <dbReference type="Pfam" id="PF12937"/>
    </source>
</evidence>
<protein>
    <recommendedName>
        <fullName evidence="2">F-box domain-containing protein</fullName>
    </recommendedName>
</protein>
<keyword evidence="4" id="KW-1185">Reference proteome</keyword>
<evidence type="ECO:0000313" key="4">
    <source>
        <dbReference type="Proteomes" id="UP000004995"/>
    </source>
</evidence>
<feature type="domain" description="F-box" evidence="2">
    <location>
        <begin position="17"/>
        <end position="50"/>
    </location>
</feature>
<name>K3YC93_SETIT</name>
<proteinExistence type="predicted"/>
<dbReference type="eggNOG" id="ENOG502R5QA">
    <property type="taxonomic scope" value="Eukaryota"/>
</dbReference>
<feature type="compositionally biased region" description="Pro residues" evidence="1">
    <location>
        <begin position="87"/>
        <end position="99"/>
    </location>
</feature>
<dbReference type="EMBL" id="AGNK02004574">
    <property type="status" value="NOT_ANNOTATED_CDS"/>
    <property type="molecule type" value="Genomic_DNA"/>
</dbReference>
<evidence type="ECO:0000256" key="1">
    <source>
        <dbReference type="SAM" id="MobiDB-lite"/>
    </source>
</evidence>
<dbReference type="Gene3D" id="1.20.1280.50">
    <property type="match status" value="1"/>
</dbReference>
<feature type="region of interest" description="Disordered" evidence="1">
    <location>
        <begin position="83"/>
        <end position="102"/>
    </location>
</feature>
<dbReference type="PANTHER" id="PTHR36140">
    <property type="entry name" value="F-BOX DOMAIN-CONTAINING PROTEIN-RELATED"/>
    <property type="match status" value="1"/>
</dbReference>
<organism evidence="3 4">
    <name type="scientific">Setaria italica</name>
    <name type="common">Foxtail millet</name>
    <name type="synonym">Panicum italicum</name>
    <dbReference type="NCBI Taxonomy" id="4555"/>
    <lineage>
        <taxon>Eukaryota</taxon>
        <taxon>Viridiplantae</taxon>
        <taxon>Streptophyta</taxon>
        <taxon>Embryophyta</taxon>
        <taxon>Tracheophyta</taxon>
        <taxon>Spermatophyta</taxon>
        <taxon>Magnoliopsida</taxon>
        <taxon>Liliopsida</taxon>
        <taxon>Poales</taxon>
        <taxon>Poaceae</taxon>
        <taxon>PACMAD clade</taxon>
        <taxon>Panicoideae</taxon>
        <taxon>Panicodae</taxon>
        <taxon>Paniceae</taxon>
        <taxon>Cenchrinae</taxon>
        <taxon>Setaria</taxon>
    </lineage>
</organism>
<accession>K3YC93</accession>
<dbReference type="InterPro" id="IPR036047">
    <property type="entry name" value="F-box-like_dom_sf"/>
</dbReference>
<dbReference type="Pfam" id="PF12937">
    <property type="entry name" value="F-box-like"/>
    <property type="match status" value="1"/>
</dbReference>
<dbReference type="AlphaFoldDB" id="K3YC93"/>
<reference evidence="4" key="1">
    <citation type="journal article" date="2012" name="Nat. Biotechnol.">
        <title>Reference genome sequence of the model plant Setaria.</title>
        <authorList>
            <person name="Bennetzen J.L."/>
            <person name="Schmutz J."/>
            <person name="Wang H."/>
            <person name="Percifield R."/>
            <person name="Hawkins J."/>
            <person name="Pontaroli A.C."/>
            <person name="Estep M."/>
            <person name="Feng L."/>
            <person name="Vaughn J.N."/>
            <person name="Grimwood J."/>
            <person name="Jenkins J."/>
            <person name="Barry K."/>
            <person name="Lindquist E."/>
            <person name="Hellsten U."/>
            <person name="Deshpande S."/>
            <person name="Wang X."/>
            <person name="Wu X."/>
            <person name="Mitros T."/>
            <person name="Triplett J."/>
            <person name="Yang X."/>
            <person name="Ye C.Y."/>
            <person name="Mauro-Herrera M."/>
            <person name="Wang L."/>
            <person name="Li P."/>
            <person name="Sharma M."/>
            <person name="Sharma R."/>
            <person name="Ronald P.C."/>
            <person name="Panaud O."/>
            <person name="Kellogg E.A."/>
            <person name="Brutnell T.P."/>
            <person name="Doust A.N."/>
            <person name="Tuskan G.A."/>
            <person name="Rokhsar D."/>
            <person name="Devos K.M."/>
        </authorList>
    </citation>
    <scope>NUCLEOTIDE SEQUENCE [LARGE SCALE GENOMIC DNA]</scope>
    <source>
        <strain evidence="4">cv. Yugu1</strain>
    </source>
</reference>
<dbReference type="InterPro" id="IPR001810">
    <property type="entry name" value="F-box_dom"/>
</dbReference>
<dbReference type="SUPFAM" id="SSF81383">
    <property type="entry name" value="F-box domain"/>
    <property type="match status" value="1"/>
</dbReference>